<dbReference type="InterPro" id="IPR025205">
    <property type="entry name" value="PilX/PilW_C"/>
</dbReference>
<dbReference type="Proteomes" id="UP000270411">
    <property type="component" value="Chromosome 1"/>
</dbReference>
<accession>A0A3G8GZI8</accession>
<dbReference type="RefSeq" id="WP_124683515.1">
    <property type="nucleotide sequence ID" value="NZ_CP033969.1"/>
</dbReference>
<evidence type="ECO:0000313" key="3">
    <source>
        <dbReference type="Proteomes" id="UP000270411"/>
    </source>
</evidence>
<dbReference type="AlphaFoldDB" id="A0A3G8GZI8"/>
<feature type="domain" description="PilX/PilW C-terminal" evidence="1">
    <location>
        <begin position="91"/>
        <end position="182"/>
    </location>
</feature>
<gene>
    <name evidence="2" type="ORF">EHF44_09485</name>
</gene>
<organism evidence="2 3">
    <name type="scientific">Cupriavidus pauculus</name>
    <dbReference type="NCBI Taxonomy" id="82633"/>
    <lineage>
        <taxon>Bacteria</taxon>
        <taxon>Pseudomonadati</taxon>
        <taxon>Pseudomonadota</taxon>
        <taxon>Betaproteobacteria</taxon>
        <taxon>Burkholderiales</taxon>
        <taxon>Burkholderiaceae</taxon>
        <taxon>Cupriavidus</taxon>
    </lineage>
</organism>
<reference evidence="3" key="1">
    <citation type="submission" date="2018-11" db="EMBL/GenBank/DDBJ databases">
        <title>FDA dAtabase for Regulatory Grade micrObial Sequences (FDA-ARGOS): Supporting development and validation of Infectious Disease Dx tests.</title>
        <authorList>
            <person name="Goldberg B."/>
            <person name="Campos J."/>
            <person name="Tallon L."/>
            <person name="Sadzewicz L."/>
            <person name="Zhao X."/>
            <person name="Vavikolanu K."/>
            <person name="Mehta A."/>
            <person name="Aluvathingal J."/>
            <person name="Nadendla S."/>
            <person name="Geyer C."/>
            <person name="Nandy P."/>
            <person name="Yan Y."/>
            <person name="Sichtig H."/>
        </authorList>
    </citation>
    <scope>NUCLEOTIDE SEQUENCE [LARGE SCALE GENOMIC DNA]</scope>
    <source>
        <strain evidence="3">FDAARGOS_614</strain>
    </source>
</reference>
<evidence type="ECO:0000259" key="1">
    <source>
        <dbReference type="Pfam" id="PF13681"/>
    </source>
</evidence>
<proteinExistence type="predicted"/>
<sequence length="183" mass="19098">MLTRHHSQGTALLACVAMLLLLMGGVSVAALHFLLAGRHLTSQPLDREIAFRAAEAALRDAEADLLAAIAADAERIATWPAAGTCGLGAQRGLCAADGDRSAWRAWLEGTAPGDLGIPVGTYTGATLPALPGGVIGATVAPRYLIEIMDDPPASGMWPRMRIVGLGLGRDPDVRVLLQTEFQP</sequence>
<dbReference type="OrthoDB" id="8965388at2"/>
<dbReference type="Pfam" id="PF13681">
    <property type="entry name" value="PilX"/>
    <property type="match status" value="1"/>
</dbReference>
<dbReference type="PROSITE" id="PS51257">
    <property type="entry name" value="PROKAR_LIPOPROTEIN"/>
    <property type="match status" value="1"/>
</dbReference>
<dbReference type="KEGG" id="cpau:EHF44_09485"/>
<evidence type="ECO:0000313" key="2">
    <source>
        <dbReference type="EMBL" id="AZG13661.1"/>
    </source>
</evidence>
<protein>
    <submittedName>
        <fullName evidence="2">Pilus assembly protein</fullName>
    </submittedName>
</protein>
<dbReference type="EMBL" id="CP033969">
    <property type="protein sequence ID" value="AZG13661.1"/>
    <property type="molecule type" value="Genomic_DNA"/>
</dbReference>
<name>A0A3G8GZI8_9BURK</name>